<proteinExistence type="inferred from homology"/>
<dbReference type="GO" id="GO:0016020">
    <property type="term" value="C:membrane"/>
    <property type="evidence" value="ECO:0007669"/>
    <property type="project" value="UniProtKB-SubCell"/>
</dbReference>
<dbReference type="OrthoDB" id="9813074at2"/>
<dbReference type="PANTHER" id="PTHR43731:SF14">
    <property type="entry name" value="PRESENILIN-ASSOCIATED RHOMBOID-LIKE PROTEIN, MITOCHONDRIAL"/>
    <property type="match status" value="1"/>
</dbReference>
<feature type="domain" description="Peptidase S54 rhomboid" evidence="8">
    <location>
        <begin position="369"/>
        <end position="513"/>
    </location>
</feature>
<evidence type="ECO:0000256" key="4">
    <source>
        <dbReference type="ARBA" id="ARBA00022801"/>
    </source>
</evidence>
<keyword evidence="10" id="KW-1185">Reference proteome</keyword>
<keyword evidence="4" id="KW-0378">Hydrolase</keyword>
<comment type="similarity">
    <text evidence="2">Belongs to the peptidase S54 family.</text>
</comment>
<sequence length="518" mass="60078">MIISDFLLLTVYFFCILYLFQSWRSSFSKNLSWFFVCSLILLLTFGLMYVDALAAGIIGMILVILFLIIPKIGFSIFQKLFYQQRYHTATNLISVLSWLHPFDSWLEKSKLTYSLALAKDGKLEQSLKILKTSKKEHYYAKILTFYVQGDWKNGLNWMTSHIPAHILFNEPDLLIYYLRALGETGNLNKLLKLLEKTELFLERNGSYLQVYLVRMYALAFCGQVLQVRQLLQVPLKKLPNSVQQFWLVTAQMVAGKKAYSYQNLSEIFTEKNLILKKAIDWRLDHPQIEPEKILEQESYRIINRIKLEVDQEFYPRIFSFQKHRKAYATYLLIGINLAFFGIQIETGGSENLQRLYQLGALVPEAVLAGQWWRVITANFLHFGLLHLLTNMFSLYVLGRFVEKIIGFFRYIFIYLFSGIGSMSIYTALSLQAKQQNYILMGASAAIMGLLGALFIIFVKEWFQTKSRITAKRIQLILFTIGLQFTFDYFVPHISISSHFWGLVLGLVSSIFLVGKVGR</sequence>
<feature type="transmembrane region" description="Helical" evidence="7">
    <location>
        <begin position="470"/>
        <end position="489"/>
    </location>
</feature>
<keyword evidence="6 7" id="KW-0472">Membrane</keyword>
<dbReference type="InterPro" id="IPR022764">
    <property type="entry name" value="Peptidase_S54_rhomboid_dom"/>
</dbReference>
<gene>
    <name evidence="9" type="ORF">C7H19_02880</name>
</gene>
<organism evidence="9 10">
    <name type="scientific">Aphanothece hegewaldii CCALA 016</name>
    <dbReference type="NCBI Taxonomy" id="2107694"/>
    <lineage>
        <taxon>Bacteria</taxon>
        <taxon>Bacillati</taxon>
        <taxon>Cyanobacteriota</taxon>
        <taxon>Cyanophyceae</taxon>
        <taxon>Oscillatoriophycideae</taxon>
        <taxon>Chroococcales</taxon>
        <taxon>Aphanothecaceae</taxon>
        <taxon>Aphanothece</taxon>
    </lineage>
</organism>
<dbReference type="SUPFAM" id="SSF144091">
    <property type="entry name" value="Rhomboid-like"/>
    <property type="match status" value="1"/>
</dbReference>
<dbReference type="EMBL" id="PXOH01000002">
    <property type="protein sequence ID" value="PSF39014.1"/>
    <property type="molecule type" value="Genomic_DNA"/>
</dbReference>
<feature type="transmembrane region" description="Helical" evidence="7">
    <location>
        <begin position="379"/>
        <end position="398"/>
    </location>
</feature>
<keyword evidence="9" id="KW-0645">Protease</keyword>
<evidence type="ECO:0000256" key="3">
    <source>
        <dbReference type="ARBA" id="ARBA00022692"/>
    </source>
</evidence>
<dbReference type="Gene3D" id="1.20.1540.10">
    <property type="entry name" value="Rhomboid-like"/>
    <property type="match status" value="1"/>
</dbReference>
<feature type="transmembrane region" description="Helical" evidence="7">
    <location>
        <begin position="30"/>
        <end position="50"/>
    </location>
</feature>
<evidence type="ECO:0000313" key="10">
    <source>
        <dbReference type="Proteomes" id="UP000239001"/>
    </source>
</evidence>
<comment type="subcellular location">
    <subcellularLocation>
        <location evidence="1">Membrane</location>
        <topology evidence="1">Multi-pass membrane protein</topology>
    </subcellularLocation>
</comment>
<evidence type="ECO:0000256" key="6">
    <source>
        <dbReference type="ARBA" id="ARBA00023136"/>
    </source>
</evidence>
<feature type="transmembrane region" description="Helical" evidence="7">
    <location>
        <begin position="326"/>
        <end position="344"/>
    </location>
</feature>
<name>A0A2T1M2N3_9CHRO</name>
<comment type="caution">
    <text evidence="9">The sequence shown here is derived from an EMBL/GenBank/DDBJ whole genome shotgun (WGS) entry which is preliminary data.</text>
</comment>
<evidence type="ECO:0000256" key="1">
    <source>
        <dbReference type="ARBA" id="ARBA00004141"/>
    </source>
</evidence>
<dbReference type="InterPro" id="IPR050925">
    <property type="entry name" value="Rhomboid_protease_S54"/>
</dbReference>
<feature type="transmembrane region" description="Helical" evidence="7">
    <location>
        <begin position="495"/>
        <end position="514"/>
    </location>
</feature>
<evidence type="ECO:0000256" key="2">
    <source>
        <dbReference type="ARBA" id="ARBA00009045"/>
    </source>
</evidence>
<dbReference type="GO" id="GO:0006508">
    <property type="term" value="P:proteolysis"/>
    <property type="evidence" value="ECO:0007669"/>
    <property type="project" value="UniProtKB-KW"/>
</dbReference>
<feature type="transmembrane region" description="Helical" evidence="7">
    <location>
        <begin position="437"/>
        <end position="458"/>
    </location>
</feature>
<feature type="transmembrane region" description="Helical" evidence="7">
    <location>
        <begin position="6"/>
        <end position="23"/>
    </location>
</feature>
<reference evidence="9 10" key="1">
    <citation type="submission" date="2018-03" db="EMBL/GenBank/DDBJ databases">
        <title>The ancient ancestry and fast evolution of plastids.</title>
        <authorList>
            <person name="Moore K.R."/>
            <person name="Magnabosco C."/>
            <person name="Momper L."/>
            <person name="Gold D.A."/>
            <person name="Bosak T."/>
            <person name="Fournier G.P."/>
        </authorList>
    </citation>
    <scope>NUCLEOTIDE SEQUENCE [LARGE SCALE GENOMIC DNA]</scope>
    <source>
        <strain evidence="9 10">CCALA 016</strain>
    </source>
</reference>
<feature type="transmembrane region" description="Helical" evidence="7">
    <location>
        <begin position="56"/>
        <end position="77"/>
    </location>
</feature>
<keyword evidence="5 7" id="KW-1133">Transmembrane helix</keyword>
<dbReference type="InterPro" id="IPR035952">
    <property type="entry name" value="Rhomboid-like_sf"/>
</dbReference>
<feature type="transmembrane region" description="Helical" evidence="7">
    <location>
        <begin position="410"/>
        <end position="431"/>
    </location>
</feature>
<evidence type="ECO:0000259" key="8">
    <source>
        <dbReference type="Pfam" id="PF01694"/>
    </source>
</evidence>
<dbReference type="Pfam" id="PF01694">
    <property type="entry name" value="Rhomboid"/>
    <property type="match status" value="1"/>
</dbReference>
<protein>
    <submittedName>
        <fullName evidence="9">Rhomboid family intramembrane serine protease</fullName>
    </submittedName>
</protein>
<dbReference type="Proteomes" id="UP000239001">
    <property type="component" value="Unassembled WGS sequence"/>
</dbReference>
<evidence type="ECO:0000256" key="7">
    <source>
        <dbReference type="SAM" id="Phobius"/>
    </source>
</evidence>
<evidence type="ECO:0000256" key="5">
    <source>
        <dbReference type="ARBA" id="ARBA00022989"/>
    </source>
</evidence>
<dbReference type="AlphaFoldDB" id="A0A2T1M2N3"/>
<keyword evidence="3 7" id="KW-0812">Transmembrane</keyword>
<reference evidence="9 10" key="2">
    <citation type="submission" date="2018-03" db="EMBL/GenBank/DDBJ databases">
        <authorList>
            <person name="Keele B.F."/>
        </authorList>
    </citation>
    <scope>NUCLEOTIDE SEQUENCE [LARGE SCALE GENOMIC DNA]</scope>
    <source>
        <strain evidence="9 10">CCALA 016</strain>
    </source>
</reference>
<accession>A0A2T1M2N3</accession>
<dbReference type="PANTHER" id="PTHR43731">
    <property type="entry name" value="RHOMBOID PROTEASE"/>
    <property type="match status" value="1"/>
</dbReference>
<dbReference type="GO" id="GO:0004252">
    <property type="term" value="F:serine-type endopeptidase activity"/>
    <property type="evidence" value="ECO:0007669"/>
    <property type="project" value="InterPro"/>
</dbReference>
<evidence type="ECO:0000313" key="9">
    <source>
        <dbReference type="EMBL" id="PSF39014.1"/>
    </source>
</evidence>